<evidence type="ECO:0000256" key="7">
    <source>
        <dbReference type="ARBA" id="ARBA00023125"/>
    </source>
</evidence>
<evidence type="ECO:0000256" key="8">
    <source>
        <dbReference type="ARBA" id="ARBA00023163"/>
    </source>
</evidence>
<evidence type="ECO:0000256" key="9">
    <source>
        <dbReference type="ARBA" id="ARBA00024867"/>
    </source>
</evidence>
<sequence length="522" mass="61233">MYSVVLVDDEYLELELLERQVQWESLGFTVVAAAKNGREGLEMVERFRPDVLITDVKMPFMDGIALAQQVYKYYPETRIIFLSGYNQFEYLKAAFHVEAVDYLLKPVDIDELHTLMRVVKSKCDAENQKKSNDITIAIEQVREILVLNSEDNWNKKADEFRQLFNVFFSTEKQNTDYCIALVTVDEISYITKYQDTCIFTINDFRMLFSELVEKLNAIFITVKEGVYLLISYLQPWEVIHDWKKRNEDVQEYITICFLEKPVHVSRIQSEYSRLCQLRDWHVHHIGTGHIKSADEIEQVIAYKKSAAVRMAGTLDRGLLLQFMQRGESAGISEWLAAFFNVEVEGNIYNRTFELLDYIYTVFVSPNKALVNYMEDKPKLFRHLTHIESISLLQDVTQTQILKLVNEIVNKAEADPCQNIINSVQRYVEAHYHEQFTVEGLGEYLNYSPNYIRSIFKKYTGETLLEYITNLRMERATQMLQNTIERIRNISLGVGYSNPSYFCSQFFKRYGITPQQYRSRIKK</sequence>
<comment type="function">
    <text evidence="9">May play the central regulatory role in sporulation. It may be an element of the effector pathway responsible for the activation of sporulation genes in response to nutritional stress. Spo0A may act in concert with spo0H (a sigma factor) to control the expression of some genes that are critical to the sporulation process.</text>
</comment>
<feature type="domain" description="HTH araC/xylS-type" evidence="11">
    <location>
        <begin position="421"/>
        <end position="519"/>
    </location>
</feature>
<dbReference type="InterPro" id="IPR020449">
    <property type="entry name" value="Tscrpt_reg_AraC-type_HTH"/>
</dbReference>
<dbReference type="CDD" id="cd17536">
    <property type="entry name" value="REC_YesN-like"/>
    <property type="match status" value="1"/>
</dbReference>
<gene>
    <name evidence="13" type="ORF">CTER_1398</name>
</gene>
<dbReference type="Pfam" id="PF12833">
    <property type="entry name" value="HTH_18"/>
    <property type="match status" value="1"/>
</dbReference>
<keyword evidence="7" id="KW-0238">DNA-binding</keyword>
<dbReference type="PANTHER" id="PTHR42713">
    <property type="entry name" value="HISTIDINE KINASE-RELATED"/>
    <property type="match status" value="1"/>
</dbReference>
<dbReference type="AlphaFoldDB" id="S0FTM7"/>
<dbReference type="InterPro" id="IPR018060">
    <property type="entry name" value="HTH_AraC"/>
</dbReference>
<dbReference type="Gene3D" id="3.40.50.2300">
    <property type="match status" value="1"/>
</dbReference>
<dbReference type="InterPro" id="IPR001789">
    <property type="entry name" value="Sig_transdc_resp-reg_receiver"/>
</dbReference>
<reference evidence="13 14" key="1">
    <citation type="journal article" date="2013" name="Genome Announc.">
        <title>Draft Genome Sequence of the Cellulolytic, Mesophilic, Anaerobic Bacterium Clostridium termitidis Strain CT1112 (DSM 5398).</title>
        <authorList>
            <person name="Lal S."/>
            <person name="Ramachandran U."/>
            <person name="Zhang X."/>
            <person name="Munir R."/>
            <person name="Sparling R."/>
            <person name="Levin D.B."/>
        </authorList>
    </citation>
    <scope>NUCLEOTIDE SEQUENCE [LARGE SCALE GENOMIC DNA]</scope>
    <source>
        <strain evidence="13 14">CT1112</strain>
    </source>
</reference>
<dbReference type="Pfam" id="PF00072">
    <property type="entry name" value="Response_reg"/>
    <property type="match status" value="1"/>
</dbReference>
<dbReference type="eggNOG" id="COG2207">
    <property type="taxonomic scope" value="Bacteria"/>
</dbReference>
<keyword evidence="4 10" id="KW-0597">Phosphoprotein</keyword>
<evidence type="ECO:0000259" key="12">
    <source>
        <dbReference type="PROSITE" id="PS50110"/>
    </source>
</evidence>
<name>S0FTM7_RUMCE</name>
<dbReference type="GO" id="GO:0003700">
    <property type="term" value="F:DNA-binding transcription factor activity"/>
    <property type="evidence" value="ECO:0007669"/>
    <property type="project" value="InterPro"/>
</dbReference>
<keyword evidence="14" id="KW-1185">Reference proteome</keyword>
<dbReference type="SUPFAM" id="SSF46689">
    <property type="entry name" value="Homeodomain-like"/>
    <property type="match status" value="2"/>
</dbReference>
<dbReference type="RefSeq" id="WP_004624754.1">
    <property type="nucleotide sequence ID" value="NZ_AORV01000026.1"/>
</dbReference>
<dbReference type="STRING" id="1195236.CTER_1398"/>
<keyword evidence="8" id="KW-0804">Transcription</keyword>
<dbReference type="SMART" id="SM00448">
    <property type="entry name" value="REC"/>
    <property type="match status" value="1"/>
</dbReference>
<dbReference type="InterPro" id="IPR009057">
    <property type="entry name" value="Homeodomain-like_sf"/>
</dbReference>
<dbReference type="PRINTS" id="PR00032">
    <property type="entry name" value="HTHARAC"/>
</dbReference>
<dbReference type="PATRIC" id="fig|1195236.3.peg.1716"/>
<proteinExistence type="predicted"/>
<dbReference type="PANTHER" id="PTHR42713:SF3">
    <property type="entry name" value="TRANSCRIPTIONAL REGULATORY PROTEIN HPTR"/>
    <property type="match status" value="1"/>
</dbReference>
<dbReference type="SUPFAM" id="SSF52172">
    <property type="entry name" value="CheY-like"/>
    <property type="match status" value="1"/>
</dbReference>
<keyword evidence="6" id="KW-0805">Transcription regulation</keyword>
<dbReference type="EMBL" id="AORV01000026">
    <property type="protein sequence ID" value="EMS72529.1"/>
    <property type="molecule type" value="Genomic_DNA"/>
</dbReference>
<organism evidence="13 14">
    <name type="scientific">Ruminiclostridium cellobioparum subsp. termitidis CT1112</name>
    <dbReference type="NCBI Taxonomy" id="1195236"/>
    <lineage>
        <taxon>Bacteria</taxon>
        <taxon>Bacillati</taxon>
        <taxon>Bacillota</taxon>
        <taxon>Clostridia</taxon>
        <taxon>Eubacteriales</taxon>
        <taxon>Oscillospiraceae</taxon>
        <taxon>Ruminiclostridium</taxon>
    </lineage>
</organism>
<protein>
    <recommendedName>
        <fullName evidence="2">Stage 0 sporulation protein A homolog</fullName>
    </recommendedName>
</protein>
<evidence type="ECO:0000256" key="6">
    <source>
        <dbReference type="ARBA" id="ARBA00023015"/>
    </source>
</evidence>
<dbReference type="eggNOG" id="COG4753">
    <property type="taxonomic scope" value="Bacteria"/>
</dbReference>
<evidence type="ECO:0000313" key="13">
    <source>
        <dbReference type="EMBL" id="EMS72529.1"/>
    </source>
</evidence>
<evidence type="ECO:0000256" key="1">
    <source>
        <dbReference type="ARBA" id="ARBA00004496"/>
    </source>
</evidence>
<dbReference type="Proteomes" id="UP000014155">
    <property type="component" value="Unassembled WGS sequence"/>
</dbReference>
<dbReference type="SMART" id="SM00342">
    <property type="entry name" value="HTH_ARAC"/>
    <property type="match status" value="1"/>
</dbReference>
<evidence type="ECO:0000259" key="11">
    <source>
        <dbReference type="PROSITE" id="PS01124"/>
    </source>
</evidence>
<keyword evidence="3" id="KW-0963">Cytoplasm</keyword>
<evidence type="ECO:0000256" key="5">
    <source>
        <dbReference type="ARBA" id="ARBA00023012"/>
    </source>
</evidence>
<accession>S0FTM7</accession>
<evidence type="ECO:0000256" key="4">
    <source>
        <dbReference type="ARBA" id="ARBA00022553"/>
    </source>
</evidence>
<evidence type="ECO:0000313" key="14">
    <source>
        <dbReference type="Proteomes" id="UP000014155"/>
    </source>
</evidence>
<dbReference type="GO" id="GO:0005737">
    <property type="term" value="C:cytoplasm"/>
    <property type="evidence" value="ECO:0007669"/>
    <property type="project" value="UniProtKB-SubCell"/>
</dbReference>
<feature type="modified residue" description="4-aspartylphosphate" evidence="10">
    <location>
        <position position="55"/>
    </location>
</feature>
<dbReference type="InterPro" id="IPR011006">
    <property type="entry name" value="CheY-like_superfamily"/>
</dbReference>
<comment type="subcellular location">
    <subcellularLocation>
        <location evidence="1">Cytoplasm</location>
    </subcellularLocation>
</comment>
<dbReference type="Gene3D" id="1.10.10.60">
    <property type="entry name" value="Homeodomain-like"/>
    <property type="match status" value="2"/>
</dbReference>
<evidence type="ECO:0000256" key="2">
    <source>
        <dbReference type="ARBA" id="ARBA00018672"/>
    </source>
</evidence>
<dbReference type="GO" id="GO:0043565">
    <property type="term" value="F:sequence-specific DNA binding"/>
    <property type="evidence" value="ECO:0007669"/>
    <property type="project" value="InterPro"/>
</dbReference>
<dbReference type="PROSITE" id="PS01124">
    <property type="entry name" value="HTH_ARAC_FAMILY_2"/>
    <property type="match status" value="1"/>
</dbReference>
<comment type="caution">
    <text evidence="13">The sequence shown here is derived from an EMBL/GenBank/DDBJ whole genome shotgun (WGS) entry which is preliminary data.</text>
</comment>
<dbReference type="PROSITE" id="PS50110">
    <property type="entry name" value="RESPONSE_REGULATORY"/>
    <property type="match status" value="1"/>
</dbReference>
<dbReference type="InterPro" id="IPR051552">
    <property type="entry name" value="HptR"/>
</dbReference>
<evidence type="ECO:0000256" key="10">
    <source>
        <dbReference type="PROSITE-ProRule" id="PRU00169"/>
    </source>
</evidence>
<keyword evidence="5" id="KW-0902">Two-component regulatory system</keyword>
<dbReference type="GO" id="GO:0000160">
    <property type="term" value="P:phosphorelay signal transduction system"/>
    <property type="evidence" value="ECO:0007669"/>
    <property type="project" value="UniProtKB-KW"/>
</dbReference>
<feature type="domain" description="Response regulatory" evidence="12">
    <location>
        <begin position="3"/>
        <end position="120"/>
    </location>
</feature>
<evidence type="ECO:0000256" key="3">
    <source>
        <dbReference type="ARBA" id="ARBA00022490"/>
    </source>
</evidence>